<dbReference type="PANTHER" id="PTHR43757:SF14">
    <property type="entry name" value="GLYCINE CLEAVAGE T-PROTEIN FAMILY"/>
    <property type="match status" value="1"/>
</dbReference>
<feature type="chain" id="PRO_5008052140" description="Aminomethyltransferase folate-binding domain-containing protein" evidence="3">
    <location>
        <begin position="20"/>
        <end position="437"/>
    </location>
</feature>
<evidence type="ECO:0000256" key="2">
    <source>
        <dbReference type="ARBA" id="ARBA00022946"/>
    </source>
</evidence>
<keyword evidence="3" id="KW-0732">Signal</keyword>
<evidence type="ECO:0000313" key="6">
    <source>
        <dbReference type="EMBL" id="OAE24453.1"/>
    </source>
</evidence>
<feature type="signal peptide" evidence="3">
    <location>
        <begin position="1"/>
        <end position="19"/>
    </location>
</feature>
<evidence type="ECO:0000256" key="3">
    <source>
        <dbReference type="SAM" id="SignalP"/>
    </source>
</evidence>
<dbReference type="PANTHER" id="PTHR43757">
    <property type="entry name" value="AMINOMETHYLTRANSFERASE"/>
    <property type="match status" value="1"/>
</dbReference>
<comment type="similarity">
    <text evidence="1">Belongs to the GcvT family.</text>
</comment>
<keyword evidence="7" id="KW-1185">Reference proteome</keyword>
<accession>A0A176VVK8</accession>
<protein>
    <recommendedName>
        <fullName evidence="8">Aminomethyltransferase folate-binding domain-containing protein</fullName>
    </recommendedName>
</protein>
<name>A0A176VVK8_MARPO</name>
<dbReference type="InterPro" id="IPR027266">
    <property type="entry name" value="TrmE/GcvT-like"/>
</dbReference>
<keyword evidence="2" id="KW-0809">Transit peptide</keyword>
<dbReference type="Proteomes" id="UP000077202">
    <property type="component" value="Unassembled WGS sequence"/>
</dbReference>
<dbReference type="Gene3D" id="3.30.1360.120">
    <property type="entry name" value="Probable tRNA modification gtpase trme, domain 1"/>
    <property type="match status" value="1"/>
</dbReference>
<feature type="domain" description="GCVT N-terminal" evidence="4">
    <location>
        <begin position="135"/>
        <end position="340"/>
    </location>
</feature>
<dbReference type="Pfam" id="PF01571">
    <property type="entry name" value="GCV_T"/>
    <property type="match status" value="1"/>
</dbReference>
<evidence type="ECO:0000256" key="1">
    <source>
        <dbReference type="ARBA" id="ARBA00008609"/>
    </source>
</evidence>
<dbReference type="GO" id="GO:0005739">
    <property type="term" value="C:mitochondrion"/>
    <property type="evidence" value="ECO:0007669"/>
    <property type="project" value="TreeGrafter"/>
</dbReference>
<dbReference type="SUPFAM" id="SSF101790">
    <property type="entry name" value="Aminomethyltransferase beta-barrel domain"/>
    <property type="match status" value="1"/>
</dbReference>
<dbReference type="InterPro" id="IPR029043">
    <property type="entry name" value="GcvT/YgfZ_C"/>
</dbReference>
<reference evidence="6" key="1">
    <citation type="submission" date="2016-03" db="EMBL/GenBank/DDBJ databases">
        <title>Mechanisms controlling the formation of the plant cell surface in tip-growing cells are functionally conserved among land plants.</title>
        <authorList>
            <person name="Honkanen S."/>
            <person name="Jones V.A."/>
            <person name="Morieri G."/>
            <person name="Champion C."/>
            <person name="Hetherington A.J."/>
            <person name="Kelly S."/>
            <person name="Saint-Marcoux D."/>
            <person name="Proust H."/>
            <person name="Prescott H."/>
            <person name="Dolan L."/>
        </authorList>
    </citation>
    <scope>NUCLEOTIDE SEQUENCE [LARGE SCALE GENOMIC DNA]</scope>
    <source>
        <tissue evidence="6">Whole gametophyte</tissue>
    </source>
</reference>
<proteinExistence type="inferred from homology"/>
<dbReference type="Pfam" id="PF08669">
    <property type="entry name" value="GCV_T_C"/>
    <property type="match status" value="1"/>
</dbReference>
<evidence type="ECO:0000313" key="7">
    <source>
        <dbReference type="Proteomes" id="UP000077202"/>
    </source>
</evidence>
<dbReference type="NCBIfam" id="TIGR03317">
    <property type="entry name" value="ygfZ_signature"/>
    <property type="match status" value="1"/>
</dbReference>
<comment type="caution">
    <text evidence="6">The sequence shown here is derived from an EMBL/GenBank/DDBJ whole genome shotgun (WGS) entry which is preliminary data.</text>
</comment>
<dbReference type="InterPro" id="IPR006222">
    <property type="entry name" value="GCVT_N"/>
</dbReference>
<evidence type="ECO:0000259" key="5">
    <source>
        <dbReference type="Pfam" id="PF08669"/>
    </source>
</evidence>
<dbReference type="SUPFAM" id="SSF103025">
    <property type="entry name" value="Folate-binding domain"/>
    <property type="match status" value="1"/>
</dbReference>
<dbReference type="AlphaFoldDB" id="A0A176VVK8"/>
<gene>
    <name evidence="6" type="ORF">AXG93_1615s1060</name>
</gene>
<evidence type="ECO:0000259" key="4">
    <source>
        <dbReference type="Pfam" id="PF01571"/>
    </source>
</evidence>
<dbReference type="InterPro" id="IPR028896">
    <property type="entry name" value="GcvT/YgfZ/DmdA"/>
</dbReference>
<dbReference type="InterPro" id="IPR013977">
    <property type="entry name" value="GcvT_C"/>
</dbReference>
<sequence length="437" mass="46834">MAALLANSAVLGSTVAASAASCSDHESRGYGFRNGHCKVGRFGRGNYLSIGGRDNFSSPWPRLSRDSMRSLAVSSFELMPPPIDNDLHVSCGADLIWDSLVMIMDSFLKEIMRDEGAEIDDNGVVMTFGNDDEAIAAAEQGVAVVDMSNYGRLRVTGDDRLHFLHNQSTADFKTMKASQGCYTVFTTPTARTIDLAKAWVMTNSVILVLSPNKVEIEDITDKTYLFSITGPSSDELLRKLNLEEIIGKPFGTHLHYAVEGTPVTIAVGSGYAGEGYSMLLSTSTAGFVWETLLKSGAVPMGATAAERLRVLQGKPAPGSELTDDYNVLEAGLWRTISLTKGCYIGQETIAKLITYNGVKQELWGIELEAAVTPGTPIMVDGQKVGKLTSCTIGRDNSKYFGLGYIKNKAGGAGIQVDVAGVSGTVVDIPFITRSLPE</sequence>
<dbReference type="FunFam" id="3.30.1360.120:FF:000021">
    <property type="entry name" value="Slr0635 protein"/>
    <property type="match status" value="1"/>
</dbReference>
<feature type="domain" description="Aminomethyltransferase C-terminal" evidence="5">
    <location>
        <begin position="362"/>
        <end position="430"/>
    </location>
</feature>
<evidence type="ECO:0008006" key="8">
    <source>
        <dbReference type="Google" id="ProtNLM"/>
    </source>
</evidence>
<dbReference type="EMBL" id="LVLJ01002594">
    <property type="protein sequence ID" value="OAE24453.1"/>
    <property type="molecule type" value="Genomic_DNA"/>
</dbReference>
<dbReference type="InterPro" id="IPR017703">
    <property type="entry name" value="YgfZ/GCV_T_CS"/>
</dbReference>
<organism evidence="6 7">
    <name type="scientific">Marchantia polymorpha subsp. ruderalis</name>
    <dbReference type="NCBI Taxonomy" id="1480154"/>
    <lineage>
        <taxon>Eukaryota</taxon>
        <taxon>Viridiplantae</taxon>
        <taxon>Streptophyta</taxon>
        <taxon>Embryophyta</taxon>
        <taxon>Marchantiophyta</taxon>
        <taxon>Marchantiopsida</taxon>
        <taxon>Marchantiidae</taxon>
        <taxon>Marchantiales</taxon>
        <taxon>Marchantiaceae</taxon>
        <taxon>Marchantia</taxon>
    </lineage>
</organism>